<dbReference type="InterPro" id="IPR000941">
    <property type="entry name" value="Enolase"/>
</dbReference>
<dbReference type="SUPFAM" id="SSF54826">
    <property type="entry name" value="Enolase N-terminal domain-like"/>
    <property type="match status" value="1"/>
</dbReference>
<keyword evidence="9" id="KW-0324">Glycolysis</keyword>
<dbReference type="InterPro" id="IPR029017">
    <property type="entry name" value="Enolase-like_N"/>
</dbReference>
<feature type="domain" description="Enolase C-terminal TIM barrel" evidence="14">
    <location>
        <begin position="239"/>
        <end position="482"/>
    </location>
</feature>
<keyword evidence="7" id="KW-0479">Metal-binding</keyword>
<evidence type="ECO:0000256" key="2">
    <source>
        <dbReference type="ARBA" id="ARBA00004496"/>
    </source>
</evidence>
<comment type="caution">
    <text evidence="16">The sequence shown here is derived from an EMBL/GenBank/DDBJ whole genome shotgun (WGS) entry which is preliminary data.</text>
</comment>
<evidence type="ECO:0000256" key="12">
    <source>
        <dbReference type="ARBA" id="ARBA00040232"/>
    </source>
</evidence>
<comment type="cofactor">
    <cofactor evidence="1">
        <name>Mg(2+)</name>
        <dbReference type="ChEBI" id="CHEBI:18420"/>
    </cofactor>
</comment>
<dbReference type="Gene3D" id="3.30.390.10">
    <property type="entry name" value="Enolase-like, N-terminal domain"/>
    <property type="match status" value="1"/>
</dbReference>
<dbReference type="CDD" id="cd03313">
    <property type="entry name" value="enolase"/>
    <property type="match status" value="1"/>
</dbReference>
<dbReference type="Pfam" id="PF03952">
    <property type="entry name" value="Enolase_N"/>
    <property type="match status" value="1"/>
</dbReference>
<keyword evidence="17" id="KW-1185">Reference proteome</keyword>
<reference evidence="16 17" key="1">
    <citation type="submission" date="2018-03" db="EMBL/GenBank/DDBJ databases">
        <title>Draft genome sequence of Rohu Carp (Labeo rohita).</title>
        <authorList>
            <person name="Das P."/>
            <person name="Kushwaha B."/>
            <person name="Joshi C.G."/>
            <person name="Kumar D."/>
            <person name="Nagpure N.S."/>
            <person name="Sahoo L."/>
            <person name="Das S.P."/>
            <person name="Bit A."/>
            <person name="Patnaik S."/>
            <person name="Meher P.K."/>
            <person name="Jayasankar P."/>
            <person name="Koringa P.G."/>
            <person name="Patel N.V."/>
            <person name="Hinsu A.T."/>
            <person name="Kumar R."/>
            <person name="Pandey M."/>
            <person name="Agarwal S."/>
            <person name="Srivastava S."/>
            <person name="Singh M."/>
            <person name="Iquebal M.A."/>
            <person name="Jaiswal S."/>
            <person name="Angadi U.B."/>
            <person name="Kumar N."/>
            <person name="Raza M."/>
            <person name="Shah T.M."/>
            <person name="Rai A."/>
            <person name="Jena J.K."/>
        </authorList>
    </citation>
    <scope>NUCLEOTIDE SEQUENCE [LARGE SCALE GENOMIC DNA]</scope>
    <source>
        <strain evidence="16">DASCIFA01</strain>
        <tissue evidence="16">Testis</tissue>
    </source>
</reference>
<organism evidence="16 17">
    <name type="scientific">Labeo rohita</name>
    <name type="common">Indian major carp</name>
    <name type="synonym">Cyprinus rohita</name>
    <dbReference type="NCBI Taxonomy" id="84645"/>
    <lineage>
        <taxon>Eukaryota</taxon>
        <taxon>Metazoa</taxon>
        <taxon>Chordata</taxon>
        <taxon>Craniata</taxon>
        <taxon>Vertebrata</taxon>
        <taxon>Euteleostomi</taxon>
        <taxon>Actinopterygii</taxon>
        <taxon>Neopterygii</taxon>
        <taxon>Teleostei</taxon>
        <taxon>Ostariophysi</taxon>
        <taxon>Cypriniformes</taxon>
        <taxon>Cyprinidae</taxon>
        <taxon>Labeoninae</taxon>
        <taxon>Labeonini</taxon>
        <taxon>Labeo</taxon>
    </lineage>
</organism>
<dbReference type="Gene3D" id="3.20.20.120">
    <property type="entry name" value="Enolase-like C-terminal domain"/>
    <property type="match status" value="2"/>
</dbReference>
<keyword evidence="18" id="KW-1267">Proteomics identification</keyword>
<evidence type="ECO:0000313" key="16">
    <source>
        <dbReference type="EMBL" id="RXN08459.1"/>
    </source>
</evidence>
<dbReference type="PANTHER" id="PTHR11902:SF5">
    <property type="entry name" value="BETA-ENOLASE"/>
    <property type="match status" value="1"/>
</dbReference>
<comment type="catalytic activity">
    <reaction evidence="13">
        <text>(2R)-2-phosphoglycerate = phosphoenolpyruvate + H2O</text>
        <dbReference type="Rhea" id="RHEA:10164"/>
        <dbReference type="ChEBI" id="CHEBI:15377"/>
        <dbReference type="ChEBI" id="CHEBI:58289"/>
        <dbReference type="ChEBI" id="CHEBI:58702"/>
        <dbReference type="EC" id="4.2.1.11"/>
    </reaction>
    <physiologicalReaction direction="left-to-right" evidence="13">
        <dbReference type="Rhea" id="RHEA:10165"/>
    </physiologicalReaction>
</comment>
<accession>A0A498LJB6</accession>
<dbReference type="GO" id="GO:0004634">
    <property type="term" value="F:phosphopyruvate hydratase activity"/>
    <property type="evidence" value="ECO:0007669"/>
    <property type="project" value="UniProtKB-EC"/>
</dbReference>
<dbReference type="SUPFAM" id="SSF51604">
    <property type="entry name" value="Enolase C-terminal domain-like"/>
    <property type="match status" value="1"/>
</dbReference>
<evidence type="ECO:0000256" key="13">
    <source>
        <dbReference type="ARBA" id="ARBA00048951"/>
    </source>
</evidence>
<dbReference type="Pfam" id="PF00113">
    <property type="entry name" value="Enolase_C"/>
    <property type="match status" value="2"/>
</dbReference>
<keyword evidence="8" id="KW-0460">Magnesium</keyword>
<dbReference type="InterPro" id="IPR020810">
    <property type="entry name" value="Enolase_C"/>
</dbReference>
<dbReference type="FunFam" id="3.30.390.10:FF:000001">
    <property type="entry name" value="Enolase"/>
    <property type="match status" value="1"/>
</dbReference>
<evidence type="ECO:0007829" key="18">
    <source>
        <dbReference type="PeptideAtlas" id="A0A498LJB6"/>
    </source>
</evidence>
<protein>
    <recommendedName>
        <fullName evidence="12">Beta-enolase</fullName>
        <ecNumber evidence="5">4.2.1.11</ecNumber>
    </recommendedName>
    <alternativeName>
        <fullName evidence="11">2-phospho-D-glycerate hydro-lyase</fullName>
    </alternativeName>
</protein>
<dbReference type="GO" id="GO:0000015">
    <property type="term" value="C:phosphopyruvate hydratase complex"/>
    <property type="evidence" value="ECO:0007669"/>
    <property type="project" value="InterPro"/>
</dbReference>
<evidence type="ECO:0000256" key="6">
    <source>
        <dbReference type="ARBA" id="ARBA00022490"/>
    </source>
</evidence>
<evidence type="ECO:0000256" key="3">
    <source>
        <dbReference type="ARBA" id="ARBA00005031"/>
    </source>
</evidence>
<dbReference type="PROSITE" id="PS00164">
    <property type="entry name" value="ENOLASE"/>
    <property type="match status" value="1"/>
</dbReference>
<dbReference type="InterPro" id="IPR036849">
    <property type="entry name" value="Enolase-like_C_sf"/>
</dbReference>
<dbReference type="PANTHER" id="PTHR11902">
    <property type="entry name" value="ENOLASE"/>
    <property type="match status" value="1"/>
</dbReference>
<dbReference type="SMART" id="SM01192">
    <property type="entry name" value="Enolase_C"/>
    <property type="match status" value="1"/>
</dbReference>
<evidence type="ECO:0000256" key="5">
    <source>
        <dbReference type="ARBA" id="ARBA00012058"/>
    </source>
</evidence>
<keyword evidence="10" id="KW-0456">Lyase</keyword>
<sequence length="484" mass="53320">MMVFDYFVAIQIIRDVGVSCENVWSLQTLPKAFPIYGDAAERPSINCAAEVGTRTHALSNAETDTDPNRPQVITQIRTHLLHLCVFTFECCWRFRSRMSISKIHAREILDSRGNPTVEVDLYTSKGRFRAAVPSGASTGVHEALELRDGDKTRYLGKGTQKAVDHVNKEIAPKLIEKKFSVVEQEKIDKFMLELDGTENKSKFGANAILGVSLAVCKAGAAEKGVPLYRHIADLAGNKDVILPVPAFNVINGGSHAGNKLAMQEFMILPVGAKNFHEAMRIGAEVYHNLKNVIKAKYGKDATNVGDEGGFAPNILENNEALELLKSAIEKAGYPDKIIIVQSIEDPFDQDDWENWTKFTGSVDIQVVGDDLTVTNPKRIQQACEKKACNCLLLKVNQIGSVTESIQACKLAQSNGWGVMVSHRSGETEDTFIADLVVGLCTGQIKTGAPCRSERLAKYNQLMRIEEELGDKAKFAGKDFRHPKL</sequence>
<dbReference type="GO" id="GO:0000287">
    <property type="term" value="F:magnesium ion binding"/>
    <property type="evidence" value="ECO:0007669"/>
    <property type="project" value="InterPro"/>
</dbReference>
<evidence type="ECO:0000256" key="11">
    <source>
        <dbReference type="ARBA" id="ARBA00031125"/>
    </source>
</evidence>
<dbReference type="UniPathway" id="UPA00109">
    <property type="reaction ID" value="UER00187"/>
</dbReference>
<dbReference type="Proteomes" id="UP000290572">
    <property type="component" value="Unassembled WGS sequence"/>
</dbReference>
<dbReference type="SMART" id="SM01193">
    <property type="entry name" value="Enolase_N"/>
    <property type="match status" value="1"/>
</dbReference>
<dbReference type="InterPro" id="IPR020811">
    <property type="entry name" value="Enolase_N"/>
</dbReference>
<comment type="subcellular location">
    <subcellularLocation>
        <location evidence="2">Cytoplasm</location>
    </subcellularLocation>
</comment>
<name>A0A498LJB6_LABRO</name>
<comment type="pathway">
    <text evidence="3">Carbohydrate degradation; glycolysis; pyruvate from D-glyceraldehyde 3-phosphate: step 4/5.</text>
</comment>
<comment type="similarity">
    <text evidence="4">Belongs to the enolase family.</text>
</comment>
<evidence type="ECO:0000256" key="7">
    <source>
        <dbReference type="ARBA" id="ARBA00022723"/>
    </source>
</evidence>
<evidence type="ECO:0000259" key="15">
    <source>
        <dbReference type="SMART" id="SM01193"/>
    </source>
</evidence>
<dbReference type="STRING" id="84645.A0A498LJB6"/>
<dbReference type="GO" id="GO:0006096">
    <property type="term" value="P:glycolytic process"/>
    <property type="evidence" value="ECO:0007669"/>
    <property type="project" value="UniProtKB-UniPathway"/>
</dbReference>
<evidence type="ECO:0000313" key="17">
    <source>
        <dbReference type="Proteomes" id="UP000290572"/>
    </source>
</evidence>
<proteinExistence type="evidence at protein level"/>
<evidence type="ECO:0000256" key="1">
    <source>
        <dbReference type="ARBA" id="ARBA00001946"/>
    </source>
</evidence>
<dbReference type="InterPro" id="IPR020809">
    <property type="entry name" value="Enolase_CS"/>
</dbReference>
<evidence type="ECO:0000259" key="14">
    <source>
        <dbReference type="SMART" id="SM01192"/>
    </source>
</evidence>
<feature type="domain" description="Enolase N-terminal" evidence="15">
    <location>
        <begin position="100"/>
        <end position="231"/>
    </location>
</feature>
<evidence type="ECO:0000256" key="10">
    <source>
        <dbReference type="ARBA" id="ARBA00023239"/>
    </source>
</evidence>
<dbReference type="EMBL" id="QBIY01013311">
    <property type="protein sequence ID" value="RXN08459.1"/>
    <property type="molecule type" value="Genomic_DNA"/>
</dbReference>
<gene>
    <name evidence="16" type="ORF">ROHU_031881</name>
</gene>
<evidence type="ECO:0000256" key="9">
    <source>
        <dbReference type="ARBA" id="ARBA00023152"/>
    </source>
</evidence>
<evidence type="ECO:0000256" key="8">
    <source>
        <dbReference type="ARBA" id="ARBA00022842"/>
    </source>
</evidence>
<dbReference type="EC" id="4.2.1.11" evidence="5"/>
<evidence type="ECO:0000256" key="4">
    <source>
        <dbReference type="ARBA" id="ARBA00009604"/>
    </source>
</evidence>
<dbReference type="PRINTS" id="PR00148">
    <property type="entry name" value="ENOLASE"/>
</dbReference>
<dbReference type="AlphaFoldDB" id="A0A498LJB6"/>
<dbReference type="HAMAP" id="MF_00318">
    <property type="entry name" value="Enolase"/>
    <property type="match status" value="1"/>
</dbReference>
<keyword evidence="6" id="KW-0963">Cytoplasm</keyword>